<dbReference type="RefSeq" id="WP_285488529.1">
    <property type="nucleotide sequence ID" value="NZ_BSTI01000012.1"/>
</dbReference>
<evidence type="ECO:0000313" key="3">
    <source>
        <dbReference type="EMBL" id="GLY68701.1"/>
    </source>
</evidence>
<proteinExistence type="inferred from homology"/>
<accession>A0A9W6R4E8</accession>
<dbReference type="Proteomes" id="UP001165136">
    <property type="component" value="Unassembled WGS sequence"/>
</dbReference>
<sequence>MFNVTHQVSAVQRRIGKRVLEAGEARVLTIGQTYDSTVDDVWDACTNLERIPRWLMPISGDLRLGGRYQLEGNAGGTIESCDPPKRFSATWEFGGEVSWIEVRLSATPDDRTRLELEHVAHVDDQRWAEFGPGAVGIGWDMMLLGLATHLESGRGIDPAESAAWSQSGDGKRFMALSSEQWCQASIEAGTDEAEARAAAARIHAMYTGATPDAPAERPSGGE</sequence>
<evidence type="ECO:0000256" key="1">
    <source>
        <dbReference type="ARBA" id="ARBA00006817"/>
    </source>
</evidence>
<comment type="caution">
    <text evidence="3">The sequence shown here is derived from an EMBL/GenBank/DDBJ whole genome shotgun (WGS) entry which is preliminary data.</text>
</comment>
<dbReference type="Gene3D" id="3.30.530.20">
    <property type="match status" value="1"/>
</dbReference>
<organism evidence="3 4">
    <name type="scientific">Amycolatopsis taiwanensis</name>
    <dbReference type="NCBI Taxonomy" id="342230"/>
    <lineage>
        <taxon>Bacteria</taxon>
        <taxon>Bacillati</taxon>
        <taxon>Actinomycetota</taxon>
        <taxon>Actinomycetes</taxon>
        <taxon>Pseudonocardiales</taxon>
        <taxon>Pseudonocardiaceae</taxon>
        <taxon>Amycolatopsis</taxon>
    </lineage>
</organism>
<comment type="similarity">
    <text evidence="1">Belongs to the AHA1 family.</text>
</comment>
<evidence type="ECO:0000259" key="2">
    <source>
        <dbReference type="Pfam" id="PF08327"/>
    </source>
</evidence>
<dbReference type="InterPro" id="IPR013538">
    <property type="entry name" value="ASHA1/2-like_C"/>
</dbReference>
<dbReference type="Pfam" id="PF08327">
    <property type="entry name" value="AHSA1"/>
    <property type="match status" value="1"/>
</dbReference>
<dbReference type="SUPFAM" id="SSF55961">
    <property type="entry name" value="Bet v1-like"/>
    <property type="match status" value="1"/>
</dbReference>
<dbReference type="EMBL" id="BSTI01000012">
    <property type="protein sequence ID" value="GLY68701.1"/>
    <property type="molecule type" value="Genomic_DNA"/>
</dbReference>
<dbReference type="CDD" id="cd08899">
    <property type="entry name" value="SRPBCC_CalC_Aha1-like_6"/>
    <property type="match status" value="1"/>
</dbReference>
<gene>
    <name evidence="3" type="ORF">Atai01_53200</name>
</gene>
<dbReference type="AlphaFoldDB" id="A0A9W6R4E8"/>
<protein>
    <submittedName>
        <fullName evidence="3">Activator of HSP90 ATPase</fullName>
    </submittedName>
</protein>
<reference evidence="3" key="1">
    <citation type="submission" date="2023-03" db="EMBL/GenBank/DDBJ databases">
        <title>Amycolatopsis taiwanensis NBRC 103393.</title>
        <authorList>
            <person name="Ichikawa N."/>
            <person name="Sato H."/>
            <person name="Tonouchi N."/>
        </authorList>
    </citation>
    <scope>NUCLEOTIDE SEQUENCE</scope>
    <source>
        <strain evidence="3">NBRC 103393</strain>
    </source>
</reference>
<evidence type="ECO:0000313" key="4">
    <source>
        <dbReference type="Proteomes" id="UP001165136"/>
    </source>
</evidence>
<keyword evidence="4" id="KW-1185">Reference proteome</keyword>
<dbReference type="InterPro" id="IPR023393">
    <property type="entry name" value="START-like_dom_sf"/>
</dbReference>
<feature type="domain" description="Activator of Hsp90 ATPase homologue 1/2-like C-terminal" evidence="2">
    <location>
        <begin position="37"/>
        <end position="151"/>
    </location>
</feature>
<name>A0A9W6R4E8_9PSEU</name>